<comment type="caution">
    <text evidence="2">The sequence shown here is derived from an EMBL/GenBank/DDBJ whole genome shotgun (WGS) entry which is preliminary data.</text>
</comment>
<protein>
    <recommendedName>
        <fullName evidence="3">DUF4189 domain-containing protein</fullName>
    </recommendedName>
</protein>
<dbReference type="AlphaFoldDB" id="A0A7C1NWT9"/>
<gene>
    <name evidence="2" type="ORF">ENP70_00605</name>
</gene>
<proteinExistence type="predicted"/>
<dbReference type="EMBL" id="DSKI01000037">
    <property type="protein sequence ID" value="HEB42214.1"/>
    <property type="molecule type" value="Genomic_DNA"/>
</dbReference>
<evidence type="ECO:0000256" key="1">
    <source>
        <dbReference type="SAM" id="SignalP"/>
    </source>
</evidence>
<name>A0A7C1NWT9_9HYPH</name>
<accession>A0A7C1NWT9</accession>
<sequence>MTAMRRLLTILCVTLSTVAVQAQEGGHKAIAYVQAPEMSSGLCAEKDAASAIDCAVKQCIEGGGTAEACEVNAVCSPGNWSIDVFMMADGGPHWHQFSCGWQSKELAVKAAELACSNAQESGLIECAAVQLIDEDGTVTEPPFN</sequence>
<feature type="signal peptide" evidence="1">
    <location>
        <begin position="1"/>
        <end position="22"/>
    </location>
</feature>
<evidence type="ECO:0000313" key="2">
    <source>
        <dbReference type="EMBL" id="HEB42214.1"/>
    </source>
</evidence>
<keyword evidence="1" id="KW-0732">Signal</keyword>
<reference evidence="2" key="1">
    <citation type="journal article" date="2020" name="mSystems">
        <title>Genome- and Community-Level Interaction Insights into Carbon Utilization and Element Cycling Functions of Hydrothermarchaeota in Hydrothermal Sediment.</title>
        <authorList>
            <person name="Zhou Z."/>
            <person name="Liu Y."/>
            <person name="Xu W."/>
            <person name="Pan J."/>
            <person name="Luo Z.H."/>
            <person name="Li M."/>
        </authorList>
    </citation>
    <scope>NUCLEOTIDE SEQUENCE [LARGE SCALE GENOMIC DNA]</scope>
    <source>
        <strain evidence="2">SpSt-243</strain>
    </source>
</reference>
<evidence type="ECO:0008006" key="3">
    <source>
        <dbReference type="Google" id="ProtNLM"/>
    </source>
</evidence>
<feature type="chain" id="PRO_5027662300" description="DUF4189 domain-containing protein" evidence="1">
    <location>
        <begin position="23"/>
        <end position="144"/>
    </location>
</feature>
<organism evidence="2">
    <name type="scientific">Agrobacterium albertimagni</name>
    <dbReference type="NCBI Taxonomy" id="147266"/>
    <lineage>
        <taxon>Bacteria</taxon>
        <taxon>Pseudomonadati</taxon>
        <taxon>Pseudomonadota</taxon>
        <taxon>Alphaproteobacteria</taxon>
        <taxon>Hyphomicrobiales</taxon>
        <taxon>Rhizobiaceae</taxon>
        <taxon>Rhizobium/Agrobacterium group</taxon>
        <taxon>Agrobacterium</taxon>
    </lineage>
</organism>